<gene>
    <name evidence="8" type="ORF">SAMN05443144_1345</name>
</gene>
<comment type="similarity">
    <text evidence="2">Belongs to the SusD family.</text>
</comment>
<comment type="subcellular location">
    <subcellularLocation>
        <location evidence="1">Cell outer membrane</location>
    </subcellularLocation>
</comment>
<dbReference type="Pfam" id="PF14322">
    <property type="entry name" value="SusD-like_3"/>
    <property type="match status" value="1"/>
</dbReference>
<accession>A0A1M5KT39</accession>
<evidence type="ECO:0000256" key="4">
    <source>
        <dbReference type="ARBA" id="ARBA00023136"/>
    </source>
</evidence>
<evidence type="ECO:0000313" key="9">
    <source>
        <dbReference type="Proteomes" id="UP000184041"/>
    </source>
</evidence>
<dbReference type="Pfam" id="PF07980">
    <property type="entry name" value="SusD_RagB"/>
    <property type="match status" value="1"/>
</dbReference>
<keyword evidence="3" id="KW-0732">Signal</keyword>
<name>A0A1M5KT39_9BACT</name>
<evidence type="ECO:0000256" key="5">
    <source>
        <dbReference type="ARBA" id="ARBA00023237"/>
    </source>
</evidence>
<organism evidence="8 9">
    <name type="scientific">Fodinibius roseus</name>
    <dbReference type="NCBI Taxonomy" id="1194090"/>
    <lineage>
        <taxon>Bacteria</taxon>
        <taxon>Pseudomonadati</taxon>
        <taxon>Balneolota</taxon>
        <taxon>Balneolia</taxon>
        <taxon>Balneolales</taxon>
        <taxon>Balneolaceae</taxon>
        <taxon>Fodinibius</taxon>
    </lineage>
</organism>
<dbReference type="GO" id="GO:0009279">
    <property type="term" value="C:cell outer membrane"/>
    <property type="evidence" value="ECO:0007669"/>
    <property type="project" value="UniProtKB-SubCell"/>
</dbReference>
<reference evidence="8 9" key="1">
    <citation type="submission" date="2016-11" db="EMBL/GenBank/DDBJ databases">
        <authorList>
            <person name="Jaros S."/>
            <person name="Januszkiewicz K."/>
            <person name="Wedrychowicz H."/>
        </authorList>
    </citation>
    <scope>NUCLEOTIDE SEQUENCE [LARGE SCALE GENOMIC DNA]</scope>
    <source>
        <strain evidence="8 9">DSM 21986</strain>
    </source>
</reference>
<feature type="domain" description="RagB/SusD" evidence="6">
    <location>
        <begin position="269"/>
        <end position="577"/>
    </location>
</feature>
<dbReference type="InterPro" id="IPR033985">
    <property type="entry name" value="SusD-like_N"/>
</dbReference>
<dbReference type="RefSeq" id="WP_073068318.1">
    <property type="nucleotide sequence ID" value="NZ_FQUS01000034.1"/>
</dbReference>
<keyword evidence="9" id="KW-1185">Reference proteome</keyword>
<keyword evidence="5" id="KW-0998">Cell outer membrane</keyword>
<evidence type="ECO:0000313" key="8">
    <source>
        <dbReference type="EMBL" id="SHG55679.1"/>
    </source>
</evidence>
<evidence type="ECO:0000259" key="6">
    <source>
        <dbReference type="Pfam" id="PF07980"/>
    </source>
</evidence>
<dbReference type="STRING" id="1194090.SAMN05443144_1345"/>
<dbReference type="EMBL" id="FQUS01000034">
    <property type="protein sequence ID" value="SHG55679.1"/>
    <property type="molecule type" value="Genomic_DNA"/>
</dbReference>
<keyword evidence="4" id="KW-0472">Membrane</keyword>
<dbReference type="SUPFAM" id="SSF48452">
    <property type="entry name" value="TPR-like"/>
    <property type="match status" value="1"/>
</dbReference>
<dbReference type="PROSITE" id="PS51257">
    <property type="entry name" value="PROKAR_LIPOPROTEIN"/>
    <property type="match status" value="1"/>
</dbReference>
<proteinExistence type="inferred from homology"/>
<dbReference type="Gene3D" id="1.25.40.390">
    <property type="match status" value="1"/>
</dbReference>
<evidence type="ECO:0000256" key="1">
    <source>
        <dbReference type="ARBA" id="ARBA00004442"/>
    </source>
</evidence>
<dbReference type="InterPro" id="IPR012944">
    <property type="entry name" value="SusD_RagB_dom"/>
</dbReference>
<sequence length="585" mass="66739">MKRIINLILITLLIGSLYSCKEDFLSNQPAGKTAGDVMKTPEGVEGLLIGTYDKLSGDGNWNASSMLDWVWGSMSSDDAYKGESGSSPLSLSNIERYSPIASDRNYSHRWRVCYDGVNRANTTLEFLQETQEGDNPISDDRAMEIEAEAKFLRAYYHFKATILWEKIPYIKTEEEMGMKPEEVPNDSEGWDEIEADLQFAIDNLDDTPPKGDVGRVDKWAAKAFKARVHMMQNELSEARPLLDDIINGPFELADHYYDNYNSAKENNSESIFEIQASKTEFGGPLQANHLGPMGPVWPYGGPAPTGWGFFQPSKDLFKAYQTVEGLPVLDKEDREELATDMGISNSEEFHPTDHPLDPRVDWTIMRRGIDYMGWGIHTGSDWIRSPSTGGPMMTKKYTLLKENEEHLFGGGFASAQNWQVFRLSHILLWRAEIHVENNEFDEARHLVNQIRQRAQNTDPVMGRVTTYVFRAPPSDENIDWDQPAANYDIELYPEGADAFSTKEKARKAVRLEQRLEFATEGLRFFDLRRWGIADEVLNDFIEDDVTYRNFMQDAHFDAEVNDYWPLPEGQLDIQEGVLEQDPAFR</sequence>
<dbReference type="InterPro" id="IPR011990">
    <property type="entry name" value="TPR-like_helical_dom_sf"/>
</dbReference>
<feature type="domain" description="SusD-like N-terminal" evidence="7">
    <location>
        <begin position="39"/>
        <end position="229"/>
    </location>
</feature>
<dbReference type="Proteomes" id="UP000184041">
    <property type="component" value="Unassembled WGS sequence"/>
</dbReference>
<protein>
    <submittedName>
        <fullName evidence="8">Starch-binding associating with outer membrane</fullName>
    </submittedName>
</protein>
<evidence type="ECO:0000259" key="7">
    <source>
        <dbReference type="Pfam" id="PF14322"/>
    </source>
</evidence>
<dbReference type="OrthoDB" id="9792139at2"/>
<evidence type="ECO:0000256" key="3">
    <source>
        <dbReference type="ARBA" id="ARBA00022729"/>
    </source>
</evidence>
<dbReference type="AlphaFoldDB" id="A0A1M5KT39"/>
<evidence type="ECO:0000256" key="2">
    <source>
        <dbReference type="ARBA" id="ARBA00006275"/>
    </source>
</evidence>